<reference evidence="3" key="1">
    <citation type="submission" date="2020-12" db="EMBL/GenBank/DDBJ databases">
        <title>Devosia sp. MSA67 isolated from Mo River.</title>
        <authorList>
            <person name="Ma F."/>
            <person name="Zi Z."/>
        </authorList>
    </citation>
    <scope>NUCLEOTIDE SEQUENCE</scope>
    <source>
        <strain evidence="3">MSA67</strain>
    </source>
</reference>
<dbReference type="InterPro" id="IPR006860">
    <property type="entry name" value="FecR"/>
</dbReference>
<evidence type="ECO:0000256" key="1">
    <source>
        <dbReference type="SAM" id="MobiDB-lite"/>
    </source>
</evidence>
<dbReference type="Proteomes" id="UP000602124">
    <property type="component" value="Unassembled WGS sequence"/>
</dbReference>
<dbReference type="EMBL" id="JAEKMH010000001">
    <property type="protein sequence ID" value="MBJ3784023.1"/>
    <property type="molecule type" value="Genomic_DNA"/>
</dbReference>
<evidence type="ECO:0000313" key="3">
    <source>
        <dbReference type="EMBL" id="MBJ3784023.1"/>
    </source>
</evidence>
<dbReference type="Pfam" id="PF04773">
    <property type="entry name" value="FecR"/>
    <property type="match status" value="1"/>
</dbReference>
<dbReference type="Gene3D" id="2.60.120.1440">
    <property type="match status" value="1"/>
</dbReference>
<accession>A0A934MJF9</accession>
<organism evidence="3 4">
    <name type="scientific">Devosia sediminis</name>
    <dbReference type="NCBI Taxonomy" id="2798801"/>
    <lineage>
        <taxon>Bacteria</taxon>
        <taxon>Pseudomonadati</taxon>
        <taxon>Pseudomonadota</taxon>
        <taxon>Alphaproteobacteria</taxon>
        <taxon>Hyphomicrobiales</taxon>
        <taxon>Devosiaceae</taxon>
        <taxon>Devosia</taxon>
    </lineage>
</organism>
<evidence type="ECO:0000259" key="2">
    <source>
        <dbReference type="Pfam" id="PF04773"/>
    </source>
</evidence>
<feature type="region of interest" description="Disordered" evidence="1">
    <location>
        <begin position="161"/>
        <end position="283"/>
    </location>
</feature>
<keyword evidence="4" id="KW-1185">Reference proteome</keyword>
<comment type="caution">
    <text evidence="3">The sequence shown here is derived from an EMBL/GenBank/DDBJ whole genome shotgun (WGS) entry which is preliminary data.</text>
</comment>
<proteinExistence type="predicted"/>
<gene>
    <name evidence="3" type="ORF">JEQ47_04740</name>
</gene>
<feature type="domain" description="FecR protein" evidence="2">
    <location>
        <begin position="22"/>
        <end position="113"/>
    </location>
</feature>
<dbReference type="RefSeq" id="WP_198875228.1">
    <property type="nucleotide sequence ID" value="NZ_JAEKMH010000001.1"/>
</dbReference>
<feature type="compositionally biased region" description="Low complexity" evidence="1">
    <location>
        <begin position="192"/>
        <end position="224"/>
    </location>
</feature>
<dbReference type="AlphaFoldDB" id="A0A934MJF9"/>
<evidence type="ECO:0000313" key="4">
    <source>
        <dbReference type="Proteomes" id="UP000602124"/>
    </source>
</evidence>
<sequence length="283" mass="28832">MQVGLRWIPIQRGSLVQSNQSLRTGADGRVGLTRGKETIELGSDSEITLLDAGSELKTSVKQNHGTVTVDVERRNVHHFSVQTPFLAAVVKGTRFTVIVGDGGAEVDVDRGVVQVQDTSRDLVTEIRPGQQAAVLKDVPLNVSGGGQVAIFTFEGERVVPGTTDVMDSTTGAQRNSDTLPAASTEAEDRGPPAHANAGGNNNGNGQSNPSNGVNGNGPPEHSNGGENGNGDGPPEHSNAGGNGGGQLRENGPPAHSNAGGNGNGNGPPDHSNAGGNGKGNGRE</sequence>
<name>A0A934MJF9_9HYPH</name>
<protein>
    <submittedName>
        <fullName evidence="3">FecR domain-containing protein</fullName>
    </submittedName>
</protein>
<feature type="compositionally biased region" description="Gly residues" evidence="1">
    <location>
        <begin position="274"/>
        <end position="283"/>
    </location>
</feature>
<dbReference type="PANTHER" id="PTHR38731">
    <property type="entry name" value="LIPL45-RELATED LIPOPROTEIN-RELATED"/>
    <property type="match status" value="1"/>
</dbReference>
<dbReference type="PANTHER" id="PTHR38731:SF3">
    <property type="entry name" value="BLL6125 PROTEIN"/>
    <property type="match status" value="1"/>
</dbReference>
<feature type="compositionally biased region" description="Polar residues" evidence="1">
    <location>
        <begin position="165"/>
        <end position="178"/>
    </location>
</feature>